<name>A0A0E3PMT8_9EURY</name>
<dbReference type="GeneID" id="24871457"/>
<organism evidence="3 4">
    <name type="scientific">Methanosarcina siciliae C2J</name>
    <dbReference type="NCBI Taxonomy" id="1434118"/>
    <lineage>
        <taxon>Archaea</taxon>
        <taxon>Methanobacteriati</taxon>
        <taxon>Methanobacteriota</taxon>
        <taxon>Stenosarchaea group</taxon>
        <taxon>Methanomicrobia</taxon>
        <taxon>Methanosarcinales</taxon>
        <taxon>Methanosarcinaceae</taxon>
        <taxon>Methanosarcina</taxon>
    </lineage>
</organism>
<protein>
    <submittedName>
        <fullName evidence="3">Glycosyltransferase</fullName>
        <ecNumber evidence="3">2.4.1.-</ecNumber>
    </submittedName>
</protein>
<dbReference type="InterPro" id="IPR050194">
    <property type="entry name" value="Glycosyltransferase_grp1"/>
</dbReference>
<dbReference type="Gene3D" id="3.40.50.2000">
    <property type="entry name" value="Glycogen Phosphorylase B"/>
    <property type="match status" value="2"/>
</dbReference>
<dbReference type="CDD" id="cd03801">
    <property type="entry name" value="GT4_PimA-like"/>
    <property type="match status" value="1"/>
</dbReference>
<gene>
    <name evidence="3" type="ORF">MSSAC_1847</name>
</gene>
<dbReference type="SUPFAM" id="SSF53756">
    <property type="entry name" value="UDP-Glycosyltransferase/glycogen phosphorylase"/>
    <property type="match status" value="1"/>
</dbReference>
<reference evidence="3 4" key="1">
    <citation type="submission" date="2014-07" db="EMBL/GenBank/DDBJ databases">
        <title>Methanogenic archaea and the global carbon cycle.</title>
        <authorList>
            <person name="Henriksen J.R."/>
            <person name="Luke J."/>
            <person name="Reinhart S."/>
            <person name="Benedict M.N."/>
            <person name="Youngblut N.D."/>
            <person name="Metcalf M.E."/>
            <person name="Whitaker R.J."/>
            <person name="Metcalf W.W."/>
        </authorList>
    </citation>
    <scope>NUCLEOTIDE SEQUENCE [LARGE SCALE GENOMIC DNA]</scope>
    <source>
        <strain evidence="3 4">C2J</strain>
    </source>
</reference>
<dbReference type="HOGENOM" id="CLU_009583_2_1_2"/>
<dbReference type="Proteomes" id="UP000033123">
    <property type="component" value="Chromosome"/>
</dbReference>
<evidence type="ECO:0000313" key="4">
    <source>
        <dbReference type="Proteomes" id="UP000033123"/>
    </source>
</evidence>
<dbReference type="PANTHER" id="PTHR45947:SF3">
    <property type="entry name" value="SULFOQUINOVOSYL TRANSFERASE SQD2"/>
    <property type="match status" value="1"/>
</dbReference>
<feature type="domain" description="Glycosyl transferase family 1" evidence="1">
    <location>
        <begin position="185"/>
        <end position="352"/>
    </location>
</feature>
<dbReference type="PATRIC" id="fig|1434118.4.peg.2354"/>
<dbReference type="AlphaFoldDB" id="A0A0E3PMT8"/>
<dbReference type="InterPro" id="IPR028098">
    <property type="entry name" value="Glyco_trans_4-like_N"/>
</dbReference>
<evidence type="ECO:0000259" key="1">
    <source>
        <dbReference type="Pfam" id="PF00534"/>
    </source>
</evidence>
<dbReference type="PANTHER" id="PTHR45947">
    <property type="entry name" value="SULFOQUINOVOSYL TRANSFERASE SQD2"/>
    <property type="match status" value="1"/>
</dbReference>
<proteinExistence type="predicted"/>
<dbReference type="Pfam" id="PF00534">
    <property type="entry name" value="Glycos_transf_1"/>
    <property type="match status" value="1"/>
</dbReference>
<dbReference type="EC" id="2.4.1.-" evidence="3"/>
<dbReference type="GO" id="GO:0016757">
    <property type="term" value="F:glycosyltransferase activity"/>
    <property type="evidence" value="ECO:0007669"/>
    <property type="project" value="UniProtKB-KW"/>
</dbReference>
<feature type="domain" description="Glycosyltransferase subfamily 4-like N-terminal" evidence="2">
    <location>
        <begin position="18"/>
        <end position="184"/>
    </location>
</feature>
<dbReference type="RefSeq" id="WP_231593768.1">
    <property type="nucleotide sequence ID" value="NZ_CP009508.1"/>
</dbReference>
<dbReference type="STRING" id="1434118.MSSAC_1847"/>
<keyword evidence="3" id="KW-0808">Transferase</keyword>
<dbReference type="Pfam" id="PF13439">
    <property type="entry name" value="Glyco_transf_4"/>
    <property type="match status" value="1"/>
</dbReference>
<evidence type="ECO:0000313" key="3">
    <source>
        <dbReference type="EMBL" id="AKB36437.1"/>
    </source>
</evidence>
<dbReference type="InterPro" id="IPR001296">
    <property type="entry name" value="Glyco_trans_1"/>
</dbReference>
<accession>A0A0E3PMT8</accession>
<dbReference type="KEGG" id="msj:MSSAC_1847"/>
<sequence length="375" mass="42511">MLMRICVITSAKFPPEEGIGNYIYNMSKEFIKKGHAVTVITRGNFQKTNLENYDGIKIYRVPFIFLYPFHVHLHGIFVNKFFKSIEDNFDVIHVHSPLPPLVKSRLPVLLTIHSPMKSGASVLKITDLFSLATKFQAKYISYPLEKKLMKNSSAVTAVSSTVSKNLEDYGLKAEDIKLIYNGVDQNIFFPSVTKPEEKYILYTGRISYGKGLIELIDCAKEVCKIREDVNFILAGDGPLLPNLKKKIIYMNLQNRVKFLGRVNRNTIIDLYQNATIFAFPSYYEGLPGSLLEAMACKLPIVATKVPGNMELIEHNRNGILIYPKDSSAISKAIMDLLDDSSKREILGKNARKTIEDKFTWDVVSNRILSYYSSVL</sequence>
<dbReference type="EMBL" id="CP009508">
    <property type="protein sequence ID" value="AKB36437.1"/>
    <property type="molecule type" value="Genomic_DNA"/>
</dbReference>
<keyword evidence="3" id="KW-0328">Glycosyltransferase</keyword>
<evidence type="ECO:0000259" key="2">
    <source>
        <dbReference type="Pfam" id="PF13439"/>
    </source>
</evidence>